<accession>A0A4S8JYB2</accession>
<organism evidence="2 3">
    <name type="scientific">Musa balbisiana</name>
    <name type="common">Banana</name>
    <dbReference type="NCBI Taxonomy" id="52838"/>
    <lineage>
        <taxon>Eukaryota</taxon>
        <taxon>Viridiplantae</taxon>
        <taxon>Streptophyta</taxon>
        <taxon>Embryophyta</taxon>
        <taxon>Tracheophyta</taxon>
        <taxon>Spermatophyta</taxon>
        <taxon>Magnoliopsida</taxon>
        <taxon>Liliopsida</taxon>
        <taxon>Zingiberales</taxon>
        <taxon>Musaceae</taxon>
        <taxon>Musa</taxon>
    </lineage>
</organism>
<protein>
    <submittedName>
        <fullName evidence="2">Uncharacterized protein</fullName>
    </submittedName>
</protein>
<proteinExistence type="predicted"/>
<comment type="caution">
    <text evidence="2">The sequence shown here is derived from an EMBL/GenBank/DDBJ whole genome shotgun (WGS) entry which is preliminary data.</text>
</comment>
<dbReference type="AlphaFoldDB" id="A0A4S8JYB2"/>
<evidence type="ECO:0000256" key="1">
    <source>
        <dbReference type="SAM" id="MobiDB-lite"/>
    </source>
</evidence>
<evidence type="ECO:0000313" key="3">
    <source>
        <dbReference type="Proteomes" id="UP000317650"/>
    </source>
</evidence>
<feature type="compositionally biased region" description="Polar residues" evidence="1">
    <location>
        <begin position="67"/>
        <end position="78"/>
    </location>
</feature>
<feature type="region of interest" description="Disordered" evidence="1">
    <location>
        <begin position="67"/>
        <end position="101"/>
    </location>
</feature>
<dbReference type="EMBL" id="PYDT01000003">
    <property type="protein sequence ID" value="THU67313.1"/>
    <property type="molecule type" value="Genomic_DNA"/>
</dbReference>
<keyword evidence="3" id="KW-1185">Reference proteome</keyword>
<feature type="compositionally biased region" description="Basic and acidic residues" evidence="1">
    <location>
        <begin position="89"/>
        <end position="101"/>
    </location>
</feature>
<gene>
    <name evidence="2" type="ORF">C4D60_Mb05t23330</name>
</gene>
<sequence length="116" mass="13280">MVAEGVRMEADEKCQKAVELFLPGSRGLEGKYVREKHARRRIQLSNDAAKEYEEDPKQHGCAWSTLQSKHARASQQLGRNRRPTLSKTLIKENPWRRDDKNSGNIASLVAYKFTPN</sequence>
<dbReference type="Proteomes" id="UP000317650">
    <property type="component" value="Chromosome 5"/>
</dbReference>
<evidence type="ECO:0000313" key="2">
    <source>
        <dbReference type="EMBL" id="THU67313.1"/>
    </source>
</evidence>
<reference evidence="2 3" key="1">
    <citation type="journal article" date="2019" name="Nat. Plants">
        <title>Genome sequencing of Musa balbisiana reveals subgenome evolution and function divergence in polyploid bananas.</title>
        <authorList>
            <person name="Yao X."/>
        </authorList>
    </citation>
    <scope>NUCLEOTIDE SEQUENCE [LARGE SCALE GENOMIC DNA]</scope>
    <source>
        <strain evidence="3">cv. DH-PKW</strain>
        <tissue evidence="2">Leaves</tissue>
    </source>
</reference>
<name>A0A4S8JYB2_MUSBA</name>